<evidence type="ECO:0000313" key="9">
    <source>
        <dbReference type="Proteomes" id="UP000008043"/>
    </source>
</evidence>
<dbReference type="KEGG" id="sdv:BN159_7561"/>
<protein>
    <recommendedName>
        <fullName evidence="7">Tyrosinase copper-binding domain-containing protein</fullName>
    </recommendedName>
</protein>
<evidence type="ECO:0000256" key="6">
    <source>
        <dbReference type="SAM" id="MobiDB-lite"/>
    </source>
</evidence>
<dbReference type="PANTHER" id="PTHR11474">
    <property type="entry name" value="TYROSINASE FAMILY MEMBER"/>
    <property type="match status" value="1"/>
</dbReference>
<dbReference type="STRING" id="1214101.BN159_7561"/>
<gene>
    <name evidence="8" type="ORF">BN159_7561</name>
</gene>
<organism evidence="8 9">
    <name type="scientific">Streptomyces davaonensis (strain DSM 101723 / JCM 4913 / KCC S-0913 / 768)</name>
    <dbReference type="NCBI Taxonomy" id="1214101"/>
    <lineage>
        <taxon>Bacteria</taxon>
        <taxon>Bacillati</taxon>
        <taxon>Actinomycetota</taxon>
        <taxon>Actinomycetes</taxon>
        <taxon>Kitasatosporales</taxon>
        <taxon>Streptomycetaceae</taxon>
        <taxon>Streptomyces</taxon>
    </lineage>
</organism>
<comment type="similarity">
    <text evidence="2">Belongs to the tyrosinase family.</text>
</comment>
<evidence type="ECO:0000256" key="4">
    <source>
        <dbReference type="ARBA" id="ARBA00023002"/>
    </source>
</evidence>
<dbReference type="Proteomes" id="UP000008043">
    <property type="component" value="Chromosome"/>
</dbReference>
<feature type="domain" description="Tyrosinase copper-binding" evidence="7">
    <location>
        <begin position="248"/>
        <end position="259"/>
    </location>
</feature>
<dbReference type="HOGENOM" id="CLU_035914_3_0_11"/>
<dbReference type="InterPro" id="IPR002227">
    <property type="entry name" value="Tyrosinase_Cu-bd"/>
</dbReference>
<dbReference type="PANTHER" id="PTHR11474:SF126">
    <property type="entry name" value="TYROSINASE-LIKE PROTEIN TYR-1-RELATED"/>
    <property type="match status" value="1"/>
</dbReference>
<dbReference type="SUPFAM" id="SSF48056">
    <property type="entry name" value="Di-copper centre-containing domain"/>
    <property type="match status" value="1"/>
</dbReference>
<dbReference type="InterPro" id="IPR008922">
    <property type="entry name" value="Di-copper_centre_dom_sf"/>
</dbReference>
<dbReference type="AlphaFoldDB" id="K4REL7"/>
<keyword evidence="4" id="KW-0560">Oxidoreductase</keyword>
<dbReference type="Gene3D" id="1.10.1280.10">
    <property type="entry name" value="Di-copper center containing domain from catechol oxidase"/>
    <property type="match status" value="1"/>
</dbReference>
<evidence type="ECO:0000313" key="8">
    <source>
        <dbReference type="EMBL" id="CCK31940.1"/>
    </source>
</evidence>
<dbReference type="GO" id="GO:0046872">
    <property type="term" value="F:metal ion binding"/>
    <property type="evidence" value="ECO:0007669"/>
    <property type="project" value="UniProtKB-KW"/>
</dbReference>
<comment type="cofactor">
    <cofactor evidence="1">
        <name>Cu(2+)</name>
        <dbReference type="ChEBI" id="CHEBI:29036"/>
    </cofactor>
</comment>
<dbReference type="eggNOG" id="COG2304">
    <property type="taxonomic scope" value="Bacteria"/>
</dbReference>
<evidence type="ECO:0000256" key="1">
    <source>
        <dbReference type="ARBA" id="ARBA00001973"/>
    </source>
</evidence>
<sequence length="360" mass="39685">MDIRKNAVDLTAQERDKFLEAVIRLKNRPAPAGPAGASVYDQFVALHSAVMAVHPPGHPVGETVNFAHWNIGFCAWHRQYVRQFEKALQAEVPGVTVPYWDWTDHPDAVAKLFTDDFLASLGTGAPAPVTDSVLRNPVPPAERPSWWPTSPPGVTGFPVHLLLEETFGTILARADSGEQWPPGRAHIAALEQHVVNQPGVHPFWYFWTALEEGFLAQGPGGTPVFVPAHNTGHNFIGGHMSQAFSPNDPVFWLHHANVDRIWANWQNRRLAAVPGSKPRDHYPPPTELSPFNLEPAPPGHRLDDRMWPWVGTATGYDTLIDAQVKQLLPDFSGLGPVTVADVLDTEAIDTEGYRYAPPVP</sequence>
<dbReference type="PATRIC" id="fig|1214101.3.peg.7659"/>
<dbReference type="InterPro" id="IPR050316">
    <property type="entry name" value="Tyrosinase/Hemocyanin"/>
</dbReference>
<evidence type="ECO:0000259" key="7">
    <source>
        <dbReference type="PROSITE" id="PS00498"/>
    </source>
</evidence>
<dbReference type="RefSeq" id="WP_015662266.1">
    <property type="nucleotide sequence ID" value="NC_020504.1"/>
</dbReference>
<evidence type="ECO:0000256" key="3">
    <source>
        <dbReference type="ARBA" id="ARBA00022723"/>
    </source>
</evidence>
<evidence type="ECO:0000256" key="5">
    <source>
        <dbReference type="ARBA" id="ARBA00023008"/>
    </source>
</evidence>
<proteinExistence type="inferred from homology"/>
<name>K4REL7_STRDJ</name>
<accession>K4REL7</accession>
<dbReference type="EMBL" id="HE971709">
    <property type="protein sequence ID" value="CCK31940.1"/>
    <property type="molecule type" value="Genomic_DNA"/>
</dbReference>
<keyword evidence="3" id="KW-0479">Metal-binding</keyword>
<dbReference type="GO" id="GO:0016491">
    <property type="term" value="F:oxidoreductase activity"/>
    <property type="evidence" value="ECO:0007669"/>
    <property type="project" value="UniProtKB-KW"/>
</dbReference>
<dbReference type="OrthoDB" id="2874181at2"/>
<dbReference type="PROSITE" id="PS00498">
    <property type="entry name" value="TYROSINASE_2"/>
    <property type="match status" value="1"/>
</dbReference>
<dbReference type="PRINTS" id="PR00092">
    <property type="entry name" value="TYROSINASE"/>
</dbReference>
<keyword evidence="9" id="KW-1185">Reference proteome</keyword>
<feature type="region of interest" description="Disordered" evidence="6">
    <location>
        <begin position="274"/>
        <end position="299"/>
    </location>
</feature>
<keyword evidence="5" id="KW-0186">Copper</keyword>
<reference evidence="8 9" key="1">
    <citation type="journal article" date="2012" name="J. Bacteriol.">
        <title>Genome sequence of the bacterium Streptomyces davawensis JCM 4913 and heterologous production of the unique antibiotic roseoflavin.</title>
        <authorList>
            <person name="Jankowitsch F."/>
            <person name="Schwarz J."/>
            <person name="Ruckert C."/>
            <person name="Gust B."/>
            <person name="Szczepanowski R."/>
            <person name="Blom J."/>
            <person name="Pelzer S."/>
            <person name="Kalinowski J."/>
            <person name="Mack M."/>
        </authorList>
    </citation>
    <scope>NUCLEOTIDE SEQUENCE [LARGE SCALE GENOMIC DNA]</scope>
    <source>
        <strain evidence="9">DSM 101723 / JCM 4913 / KCC S-0913 / 768</strain>
    </source>
</reference>
<dbReference type="Pfam" id="PF00264">
    <property type="entry name" value="Tyrosinase"/>
    <property type="match status" value="1"/>
</dbReference>
<evidence type="ECO:0000256" key="2">
    <source>
        <dbReference type="ARBA" id="ARBA00009928"/>
    </source>
</evidence>